<sequence length="451" mass="49878">MPITTQGEQVAGVLESLAPDGTPLYPTVAILMPRRSTKTTSIWNVLLGRCYAHPGYKVVTTAQDGIRARNKFREVQRALDAFGFKERGLGKLYWGNGFEAIEWANGSRMWVVPPDAAAFRSEAADCMLFDEAGELDEATSEDLVAGALPLMDTRPMGQVIITGTPSPRRAALLWDTLQEGRDRKKRDVGIVDYSLRDDEPSVLYPDGEDSEPVLNEKLLYRVHPGIGTLTTIKKMRARFAKMTLVKFEAEYFCRFPTDHTVTAINPAKWDTARAEVLPVRPDRVGLAFDVAPDSSAAALVAAWRDEDGRAHIEVIGYRSGVAWLPGAGKAAAIKHRCAVAYDVIGANTNPADTMHRSRVQVTGYNIRHQQGAQQRFVDELDRENLTHYDQTDLNLAAEGANWRNVNEGGRLFGRKASASDVSPIVAAALALWQYDQVPDRQPMKIRTTATR</sequence>
<evidence type="ECO:0008006" key="3">
    <source>
        <dbReference type="Google" id="ProtNLM"/>
    </source>
</evidence>
<comment type="caution">
    <text evidence="1">The sequence shown here is derived from an EMBL/GenBank/DDBJ whole genome shotgun (WGS) entry which is preliminary data.</text>
</comment>
<dbReference type="RefSeq" id="WP_133108616.1">
    <property type="nucleotide sequence ID" value="NZ_SMNA01000007.1"/>
</dbReference>
<dbReference type="InterPro" id="IPR027417">
    <property type="entry name" value="P-loop_NTPase"/>
</dbReference>
<dbReference type="Proteomes" id="UP000504882">
    <property type="component" value="Unassembled WGS sequence"/>
</dbReference>
<organism evidence="1 2">
    <name type="scientific">Occultella glacieicola</name>
    <dbReference type="NCBI Taxonomy" id="2518684"/>
    <lineage>
        <taxon>Bacteria</taxon>
        <taxon>Bacillati</taxon>
        <taxon>Actinomycetota</taxon>
        <taxon>Actinomycetes</taxon>
        <taxon>Micrococcales</taxon>
        <taxon>Ruaniaceae</taxon>
        <taxon>Occultella</taxon>
    </lineage>
</organism>
<reference evidence="1 2" key="1">
    <citation type="submission" date="2019-03" db="EMBL/GenBank/DDBJ databases">
        <title>Genomic features of bacteria from cold environments.</title>
        <authorList>
            <person name="Shen L."/>
        </authorList>
    </citation>
    <scope>NUCLEOTIDE SEQUENCE [LARGE SCALE GENOMIC DNA]</scope>
    <source>
        <strain evidence="2">T3246-1</strain>
    </source>
</reference>
<dbReference type="Gene3D" id="3.40.50.300">
    <property type="entry name" value="P-loop containing nucleotide triphosphate hydrolases"/>
    <property type="match status" value="1"/>
</dbReference>
<name>A0ABY2E182_9MICO</name>
<evidence type="ECO:0000313" key="1">
    <source>
        <dbReference type="EMBL" id="TDE91582.1"/>
    </source>
</evidence>
<accession>A0ABY2E182</accession>
<keyword evidence="2" id="KW-1185">Reference proteome</keyword>
<evidence type="ECO:0000313" key="2">
    <source>
        <dbReference type="Proteomes" id="UP000504882"/>
    </source>
</evidence>
<gene>
    <name evidence="1" type="ORF">EXU48_15665</name>
</gene>
<dbReference type="EMBL" id="SMNA01000007">
    <property type="protein sequence ID" value="TDE91582.1"/>
    <property type="molecule type" value="Genomic_DNA"/>
</dbReference>
<proteinExistence type="predicted"/>
<protein>
    <recommendedName>
        <fullName evidence="3">Terminase</fullName>
    </recommendedName>
</protein>